<evidence type="ECO:0000313" key="2">
    <source>
        <dbReference type="Proteomes" id="UP000800036"/>
    </source>
</evidence>
<sequence>MSLQKAPHDDGAKKSAEPTFGVERKRLLICGAERSSSERLVELVKRDRLSLIRGAACDGVRLVAKEANREVLANIGIDEIGAVANVEDIAPMAITRGNALDELVGIMAFVSFRHHVQHVERILETFILRPGSHAHEGVLRVVGFRHG</sequence>
<dbReference type="Proteomes" id="UP000800036">
    <property type="component" value="Unassembled WGS sequence"/>
</dbReference>
<evidence type="ECO:0000313" key="1">
    <source>
        <dbReference type="EMBL" id="KAF1964605.1"/>
    </source>
</evidence>
<gene>
    <name evidence="1" type="ORF">BU23DRAFT_604732</name>
</gene>
<name>A0A6A5UIB4_9PLEO</name>
<organism evidence="1 2">
    <name type="scientific">Bimuria novae-zelandiae CBS 107.79</name>
    <dbReference type="NCBI Taxonomy" id="1447943"/>
    <lineage>
        <taxon>Eukaryota</taxon>
        <taxon>Fungi</taxon>
        <taxon>Dikarya</taxon>
        <taxon>Ascomycota</taxon>
        <taxon>Pezizomycotina</taxon>
        <taxon>Dothideomycetes</taxon>
        <taxon>Pleosporomycetidae</taxon>
        <taxon>Pleosporales</taxon>
        <taxon>Massarineae</taxon>
        <taxon>Didymosphaeriaceae</taxon>
        <taxon>Bimuria</taxon>
    </lineage>
</organism>
<protein>
    <submittedName>
        <fullName evidence="1">Uncharacterized protein</fullName>
    </submittedName>
</protein>
<keyword evidence="2" id="KW-1185">Reference proteome</keyword>
<dbReference type="EMBL" id="ML976781">
    <property type="protein sequence ID" value="KAF1964605.1"/>
    <property type="molecule type" value="Genomic_DNA"/>
</dbReference>
<accession>A0A6A5UIB4</accession>
<reference evidence="1" key="1">
    <citation type="journal article" date="2020" name="Stud. Mycol.">
        <title>101 Dothideomycetes genomes: a test case for predicting lifestyles and emergence of pathogens.</title>
        <authorList>
            <person name="Haridas S."/>
            <person name="Albert R."/>
            <person name="Binder M."/>
            <person name="Bloem J."/>
            <person name="Labutti K."/>
            <person name="Salamov A."/>
            <person name="Andreopoulos B."/>
            <person name="Baker S."/>
            <person name="Barry K."/>
            <person name="Bills G."/>
            <person name="Bluhm B."/>
            <person name="Cannon C."/>
            <person name="Castanera R."/>
            <person name="Culley D."/>
            <person name="Daum C."/>
            <person name="Ezra D."/>
            <person name="Gonzalez J."/>
            <person name="Henrissat B."/>
            <person name="Kuo A."/>
            <person name="Liang C."/>
            <person name="Lipzen A."/>
            <person name="Lutzoni F."/>
            <person name="Magnuson J."/>
            <person name="Mondo S."/>
            <person name="Nolan M."/>
            <person name="Ohm R."/>
            <person name="Pangilinan J."/>
            <person name="Park H.-J."/>
            <person name="Ramirez L."/>
            <person name="Alfaro M."/>
            <person name="Sun H."/>
            <person name="Tritt A."/>
            <person name="Yoshinaga Y."/>
            <person name="Zwiers L.-H."/>
            <person name="Turgeon B."/>
            <person name="Goodwin S."/>
            <person name="Spatafora J."/>
            <person name="Crous P."/>
            <person name="Grigoriev I."/>
        </authorList>
    </citation>
    <scope>NUCLEOTIDE SEQUENCE</scope>
    <source>
        <strain evidence="1">CBS 107.79</strain>
    </source>
</reference>
<proteinExistence type="predicted"/>
<dbReference type="AlphaFoldDB" id="A0A6A5UIB4"/>